<gene>
    <name evidence="5" type="ORF">AL399_03855</name>
</gene>
<keyword evidence="3" id="KW-0808">Transferase</keyword>
<dbReference type="InterPro" id="IPR001173">
    <property type="entry name" value="Glyco_trans_2-like"/>
</dbReference>
<keyword evidence="2" id="KW-0328">Glycosyltransferase</keyword>
<proteinExistence type="inferred from homology"/>
<evidence type="ECO:0000313" key="6">
    <source>
        <dbReference type="Proteomes" id="UP000054172"/>
    </source>
</evidence>
<evidence type="ECO:0000259" key="4">
    <source>
        <dbReference type="Pfam" id="PF00535"/>
    </source>
</evidence>
<dbReference type="SUPFAM" id="SSF53448">
    <property type="entry name" value="Nucleotide-diphospho-sugar transferases"/>
    <property type="match status" value="1"/>
</dbReference>
<dbReference type="PANTHER" id="PTHR43398">
    <property type="entry name" value="DOLICHOL-PHOSPHATE MANNOSYLTRANSFERASE SUBUNIT 1"/>
    <property type="match status" value="1"/>
</dbReference>
<dbReference type="PANTHER" id="PTHR43398:SF1">
    <property type="entry name" value="DOLICHOL-PHOSPHATE MANNOSYLTRANSFERASE SUBUNIT 1"/>
    <property type="match status" value="1"/>
</dbReference>
<evidence type="ECO:0000313" key="5">
    <source>
        <dbReference type="EMBL" id="KQM09094.1"/>
    </source>
</evidence>
<reference evidence="5" key="1">
    <citation type="submission" date="2015-08" db="EMBL/GenBank/DDBJ databases">
        <title>Candidatus Bacteriodes Periocalifornicus.</title>
        <authorList>
            <person name="McLean J.S."/>
            <person name="Kelley S."/>
        </authorList>
    </citation>
    <scope>NUCLEOTIDE SEQUENCE [LARGE SCALE GENOMIC DNA]</scope>
    <source>
        <strain evidence="5">12B</strain>
    </source>
</reference>
<dbReference type="EMBL" id="LIIK01000013">
    <property type="protein sequence ID" value="KQM09094.1"/>
    <property type="molecule type" value="Genomic_DNA"/>
</dbReference>
<dbReference type="CDD" id="cd06442">
    <property type="entry name" value="DPM1_like"/>
    <property type="match status" value="1"/>
</dbReference>
<dbReference type="GO" id="GO:0016020">
    <property type="term" value="C:membrane"/>
    <property type="evidence" value="ECO:0007669"/>
    <property type="project" value="GOC"/>
</dbReference>
<name>A0A0Q4B9Q2_9BACT</name>
<keyword evidence="6" id="KW-1185">Reference proteome</keyword>
<organism evidence="5 6">
    <name type="scientific">Candidatus [Bacteroides] periocalifornicus</name>
    <dbReference type="NCBI Taxonomy" id="1702214"/>
    <lineage>
        <taxon>Bacteria</taxon>
        <taxon>Pseudomonadati</taxon>
        <taxon>Bacteroidota</taxon>
    </lineage>
</organism>
<dbReference type="GO" id="GO:0009247">
    <property type="term" value="P:glycolipid biosynthetic process"/>
    <property type="evidence" value="ECO:0007669"/>
    <property type="project" value="TreeGrafter"/>
</dbReference>
<evidence type="ECO:0000256" key="1">
    <source>
        <dbReference type="ARBA" id="ARBA00006739"/>
    </source>
</evidence>
<dbReference type="InterPro" id="IPR039528">
    <property type="entry name" value="DPM1-like"/>
</dbReference>
<comment type="caution">
    <text evidence="5">The sequence shown here is derived from an EMBL/GenBank/DDBJ whole genome shotgun (WGS) entry which is preliminary data.</text>
</comment>
<feature type="domain" description="Glycosyltransferase 2-like" evidence="4">
    <location>
        <begin position="7"/>
        <end position="172"/>
    </location>
</feature>
<dbReference type="Proteomes" id="UP000054172">
    <property type="component" value="Unassembled WGS sequence"/>
</dbReference>
<dbReference type="Pfam" id="PF00535">
    <property type="entry name" value="Glycos_transf_2"/>
    <property type="match status" value="1"/>
</dbReference>
<accession>A0A0Q4B9Q2</accession>
<dbReference type="GO" id="GO:0004582">
    <property type="term" value="F:dolichyl-phosphate beta-D-mannosyltransferase activity"/>
    <property type="evidence" value="ECO:0007669"/>
    <property type="project" value="InterPro"/>
</dbReference>
<dbReference type="InterPro" id="IPR029044">
    <property type="entry name" value="Nucleotide-diphossugar_trans"/>
</dbReference>
<evidence type="ECO:0000256" key="3">
    <source>
        <dbReference type="ARBA" id="ARBA00022679"/>
    </source>
</evidence>
<dbReference type="FunFam" id="3.90.550.10:FF:000122">
    <property type="entry name" value="Dolichol-phosphate mannosyltransferase subunit 1"/>
    <property type="match status" value="1"/>
</dbReference>
<dbReference type="STRING" id="1702214.AL399_03855"/>
<protein>
    <submittedName>
        <fullName evidence="5">Dolichyl-phosphate beta-D-mannosyltransferase</fullName>
    </submittedName>
</protein>
<evidence type="ECO:0000256" key="2">
    <source>
        <dbReference type="ARBA" id="ARBA00022676"/>
    </source>
</evidence>
<sequence>MGATLAIVPTYNEIDNVESIIRAVLELSIPVEVLIVDDNSPDGTGTRVKALQAQYPGRLHLLERPGKQGLGTAYLAGFQWAMTREYSYVCEIDADFSHNPADIPRLVKACETGADVAVGSRYVTGVNVVNWPFSRILMSLSASKYVRIVSGMPIKDATAGFVCYRQEVLRTLLGYPIRMRGYGFQIEMKYLAYKLGFRMVEVPIIFTDRKRGASKMSGGIFNEALWGVIRMRLLAPRRI</sequence>
<dbReference type="AlphaFoldDB" id="A0A0Q4B9Q2"/>
<dbReference type="PATRIC" id="fig|1702214.3.peg.1383"/>
<comment type="similarity">
    <text evidence="1">Belongs to the glycosyltransferase 2 family.</text>
</comment>
<dbReference type="Gene3D" id="3.90.550.10">
    <property type="entry name" value="Spore Coat Polysaccharide Biosynthesis Protein SpsA, Chain A"/>
    <property type="match status" value="1"/>
</dbReference>